<feature type="region of interest" description="Disordered" evidence="1">
    <location>
        <begin position="517"/>
        <end position="556"/>
    </location>
</feature>
<dbReference type="AlphaFoldDB" id="A0A8H5JZL5"/>
<dbReference type="Pfam" id="PF01822">
    <property type="entry name" value="WSC"/>
    <property type="match status" value="1"/>
</dbReference>
<dbReference type="InterPro" id="IPR003609">
    <property type="entry name" value="Pan_app"/>
</dbReference>
<feature type="chain" id="PRO_5034852148" description="Apple domain-containing protein" evidence="2">
    <location>
        <begin position="21"/>
        <end position="1279"/>
    </location>
</feature>
<feature type="compositionally biased region" description="Low complexity" evidence="1">
    <location>
        <begin position="921"/>
        <end position="939"/>
    </location>
</feature>
<reference evidence="4 5" key="1">
    <citation type="submission" date="2020-05" db="EMBL/GenBank/DDBJ databases">
        <title>Identification and distribution of gene clusters putatively required for synthesis of sphingolipid metabolism inhibitors in phylogenetically diverse species of the filamentous fungus Fusarium.</title>
        <authorList>
            <person name="Kim H.-S."/>
            <person name="Busman M."/>
            <person name="Brown D.W."/>
            <person name="Divon H."/>
            <person name="Uhlig S."/>
            <person name="Proctor R.H."/>
        </authorList>
    </citation>
    <scope>NUCLEOTIDE SEQUENCE [LARGE SCALE GENOMIC DNA]</scope>
    <source>
        <strain evidence="4 5">NRRL 25196</strain>
    </source>
</reference>
<keyword evidence="5" id="KW-1185">Reference proteome</keyword>
<feature type="compositionally biased region" description="Low complexity" evidence="1">
    <location>
        <begin position="794"/>
        <end position="804"/>
    </location>
</feature>
<feature type="compositionally biased region" description="Polar residues" evidence="1">
    <location>
        <begin position="703"/>
        <end position="746"/>
    </location>
</feature>
<evidence type="ECO:0000256" key="2">
    <source>
        <dbReference type="SAM" id="SignalP"/>
    </source>
</evidence>
<dbReference type="SUPFAM" id="SSF57414">
    <property type="entry name" value="Hairpin loop containing domain-like"/>
    <property type="match status" value="1"/>
</dbReference>
<organism evidence="4 5">
    <name type="scientific">Fusarium napiforme</name>
    <dbReference type="NCBI Taxonomy" id="42672"/>
    <lineage>
        <taxon>Eukaryota</taxon>
        <taxon>Fungi</taxon>
        <taxon>Dikarya</taxon>
        <taxon>Ascomycota</taxon>
        <taxon>Pezizomycotina</taxon>
        <taxon>Sordariomycetes</taxon>
        <taxon>Hypocreomycetidae</taxon>
        <taxon>Hypocreales</taxon>
        <taxon>Nectriaceae</taxon>
        <taxon>Fusarium</taxon>
        <taxon>Fusarium fujikuroi species complex</taxon>
    </lineage>
</organism>
<feature type="region of interest" description="Disordered" evidence="1">
    <location>
        <begin position="572"/>
        <end position="669"/>
    </location>
</feature>
<feature type="compositionally biased region" description="Low complexity" evidence="1">
    <location>
        <begin position="749"/>
        <end position="760"/>
    </location>
</feature>
<feature type="compositionally biased region" description="Low complexity" evidence="1">
    <location>
        <begin position="1193"/>
        <end position="1216"/>
    </location>
</feature>
<dbReference type="Pfam" id="PF00024">
    <property type="entry name" value="PAN_1"/>
    <property type="match status" value="1"/>
</dbReference>
<feature type="compositionally biased region" description="Polar residues" evidence="1">
    <location>
        <begin position="773"/>
        <end position="793"/>
    </location>
</feature>
<keyword evidence="2" id="KW-0732">Signal</keyword>
<feature type="compositionally biased region" description="Polar residues" evidence="1">
    <location>
        <begin position="1130"/>
        <end position="1169"/>
    </location>
</feature>
<evidence type="ECO:0000256" key="1">
    <source>
        <dbReference type="SAM" id="MobiDB-lite"/>
    </source>
</evidence>
<feature type="region of interest" description="Disordered" evidence="1">
    <location>
        <begin position="1110"/>
        <end position="1247"/>
    </location>
</feature>
<feature type="signal peptide" evidence="2">
    <location>
        <begin position="1"/>
        <end position="20"/>
    </location>
</feature>
<evidence type="ECO:0000313" key="4">
    <source>
        <dbReference type="EMBL" id="KAF5564855.1"/>
    </source>
</evidence>
<feature type="region of interest" description="Disordered" evidence="1">
    <location>
        <begin position="287"/>
        <end position="322"/>
    </location>
</feature>
<feature type="compositionally biased region" description="Polar residues" evidence="1">
    <location>
        <begin position="940"/>
        <end position="958"/>
    </location>
</feature>
<feature type="compositionally biased region" description="Low complexity" evidence="1">
    <location>
        <begin position="688"/>
        <end position="702"/>
    </location>
</feature>
<feature type="compositionally biased region" description="Low complexity" evidence="1">
    <location>
        <begin position="959"/>
        <end position="996"/>
    </location>
</feature>
<comment type="caution">
    <text evidence="4">The sequence shown here is derived from an EMBL/GenBank/DDBJ whole genome shotgun (WGS) entry which is preliminary data.</text>
</comment>
<feature type="region of interest" description="Disordered" evidence="1">
    <location>
        <begin position="921"/>
        <end position="1004"/>
    </location>
</feature>
<feature type="domain" description="Apple" evidence="3">
    <location>
        <begin position="429"/>
        <end position="517"/>
    </location>
</feature>
<dbReference type="EMBL" id="JAAOAO010000068">
    <property type="protein sequence ID" value="KAF5564855.1"/>
    <property type="molecule type" value="Genomic_DNA"/>
</dbReference>
<dbReference type="Gene3D" id="3.50.4.10">
    <property type="entry name" value="Hepatocyte Growth Factor"/>
    <property type="match status" value="1"/>
</dbReference>
<dbReference type="Proteomes" id="UP000574317">
    <property type="component" value="Unassembled WGS sequence"/>
</dbReference>
<feature type="region of interest" description="Disordered" evidence="1">
    <location>
        <begin position="773"/>
        <end position="804"/>
    </location>
</feature>
<dbReference type="InterPro" id="IPR002889">
    <property type="entry name" value="WSC_carb-bd"/>
</dbReference>
<proteinExistence type="predicted"/>
<name>A0A8H5JZL5_9HYPO</name>
<accession>A0A8H5JZL5</accession>
<feature type="compositionally biased region" description="Low complexity" evidence="1">
    <location>
        <begin position="287"/>
        <end position="319"/>
    </location>
</feature>
<feature type="region of interest" description="Disordered" evidence="1">
    <location>
        <begin position="681"/>
        <end position="760"/>
    </location>
</feature>
<protein>
    <recommendedName>
        <fullName evidence="3">Apple domain-containing protein</fullName>
    </recommendedName>
</protein>
<feature type="compositionally biased region" description="Low complexity" evidence="1">
    <location>
        <begin position="621"/>
        <end position="669"/>
    </location>
</feature>
<evidence type="ECO:0000313" key="5">
    <source>
        <dbReference type="Proteomes" id="UP000574317"/>
    </source>
</evidence>
<gene>
    <name evidence="4" type="ORF">FNAPI_1933</name>
</gene>
<feature type="compositionally biased region" description="Low complexity" evidence="1">
    <location>
        <begin position="577"/>
        <end position="608"/>
    </location>
</feature>
<feature type="compositionally biased region" description="Polar residues" evidence="1">
    <location>
        <begin position="609"/>
        <end position="620"/>
    </location>
</feature>
<sequence length="1279" mass="131788">MRPQATLCALWASLIPLCLGIDIYPTTQGGLALASILFGNSKDIFSSSSGYTGDPSAIRSFTNGPFGMGSGVIISTGSLTSSPLTPGGICPSTNPTDLYDAYTHSYCGPDSYNGANYLLNVQSIKATTFVIDMVIASCDVVSADKVLLLVNGVNVAKDETGTALDSSSKYLSEPWGIPSPNGDTAFAWTSPPLRFSITVPKFTYTELKMAVCDMHDGYGDTALMIKIRPCNDCDVSFKVDYDTTSVVSTTTYETTSVVTQAASGTVRGTISYITYVTASATSTTAVSSEASTTSEGLATSTSPVTSTSAPTTTSAPSVPKSCGDITNPYQGPSNSQFEVTCNSYSTGGNQIGNTHLVTGIAPCIDLCAATSGCKAAMVDRSQSWCYLLDGSDGPAANNLYDMATLLSSESSTTSSPTTTTSAVSGPTACNQLDNPTYIDGVQFTIFCGKQATGGNEVDYSAQLHSLTECMEFCVDNLACRAVTFDTAFSECYLYDGFNGFMSDLNKDLGIVASRPAAASTTEAPTEQSTTTTALATSTEASASMASETSASIESTSESTVSTIYTTLSAPVSSGSQETMSLSTSALTSETSSEISSEISSAGTSESQSYTTTLAGTSDAVTSLPTTSSPPTSFSSFSSSQDASSGTTSDSALQSTTESESASTASATSSGAAISLSTELSASGSTDATSLSTESVSESTSDTQLVSTSAEESASLDPTTTATTEGSLHTDTASIVMSTTETLSTKTPLEETSTAESETSAITNSVTVIESTVTRSSLSDTSRVSTEIQSTSEGSALPSTSAAPSASNIPALGEYTFTGCLKSMEGYPSFKEVATDPHMTTRKCVDLALGSEYIGVYQETCYKADVLDDAEFIADARCDLPCPGDHTLFCGGILRSGRKLHRRAIAPNHLLTLYRKKLSSSSDVSSASSSAPPSSSSSSSQATGTHAYQTTSETSGISHSSQTGPSYSLSSSTTRGLGSRTISVSESTTTEAASETRLPTSLPTPTAIHTAYSTMTVNHAYTKTQFAETVTTVTYTTVNPSNPASLITTCVPITLLYSPCGCKDQVYPTVDMTTVSCTHGGDVVTLTVPKAAYETGSASYTHPIVQYPTGWVGGHQTDAGSSSHPAVKPTGGSQPGSKNGQPEVPTTATGIQGSYPSYKTHQAVNPTSAAGSYGGDQPEHGKPQPSIPAQGSAESNNNSPENPSQPESPTSLTTETSIMPSSQHGTSGLTSESSPLDQGQVPSESNGAPYATSVVVSEAHKSDLATWITMTAIVGMVLFL</sequence>
<dbReference type="PROSITE" id="PS50948">
    <property type="entry name" value="PAN"/>
    <property type="match status" value="1"/>
</dbReference>
<evidence type="ECO:0000259" key="3">
    <source>
        <dbReference type="PROSITE" id="PS50948"/>
    </source>
</evidence>
<feature type="compositionally biased region" description="Polar residues" evidence="1">
    <location>
        <begin position="1217"/>
        <end position="1245"/>
    </location>
</feature>